<dbReference type="Gene3D" id="3.30.230.30">
    <property type="entry name" value="Impact, N-terminal domain"/>
    <property type="match status" value="1"/>
</dbReference>
<dbReference type="InterPro" id="IPR020568">
    <property type="entry name" value="Ribosomal_Su5_D2-typ_SF"/>
</dbReference>
<evidence type="ECO:0000259" key="3">
    <source>
        <dbReference type="Pfam" id="PF09186"/>
    </source>
</evidence>
<accession>A0A931AW52</accession>
<dbReference type="InterPro" id="IPR020569">
    <property type="entry name" value="UPF0029_Impact_CS"/>
</dbReference>
<dbReference type="AlphaFoldDB" id="A0A931AW52"/>
<keyword evidence="5" id="KW-1185">Reference proteome</keyword>
<dbReference type="InterPro" id="IPR001498">
    <property type="entry name" value="Impact_N"/>
</dbReference>
<evidence type="ECO:0000256" key="1">
    <source>
        <dbReference type="ARBA" id="ARBA00007665"/>
    </source>
</evidence>
<dbReference type="PANTHER" id="PTHR16301">
    <property type="entry name" value="IMPACT-RELATED"/>
    <property type="match status" value="1"/>
</dbReference>
<evidence type="ECO:0000259" key="2">
    <source>
        <dbReference type="Pfam" id="PF01205"/>
    </source>
</evidence>
<dbReference type="InterPro" id="IPR023582">
    <property type="entry name" value="Impact"/>
</dbReference>
<comment type="caution">
    <text evidence="4">The sequence shown here is derived from an EMBL/GenBank/DDBJ whole genome shotgun (WGS) entry which is preliminary data.</text>
</comment>
<dbReference type="InterPro" id="IPR036956">
    <property type="entry name" value="Impact_N_sf"/>
</dbReference>
<dbReference type="InterPro" id="IPR015796">
    <property type="entry name" value="Impact_YigZ-like"/>
</dbReference>
<dbReference type="Pfam" id="PF09186">
    <property type="entry name" value="DUF1949"/>
    <property type="match status" value="1"/>
</dbReference>
<reference evidence="4" key="1">
    <citation type="submission" date="2020-09" db="EMBL/GenBank/DDBJ databases">
        <title>Genomic insights into the novelty and pathogenicity of a unique biofilm-forming Enterococcus sp. bacteria (Enterococcus lacertideformus) identified in reptiles.</title>
        <authorList>
            <person name="Agius J.E."/>
            <person name="Phalen D.N."/>
            <person name="Rose K."/>
            <person name="Eden J.-S."/>
        </authorList>
    </citation>
    <scope>NUCLEOTIDE SEQUENCE</scope>
    <source>
        <strain evidence="4">PHRS 0518</strain>
    </source>
</reference>
<feature type="domain" description="UPF0029" evidence="3">
    <location>
        <begin position="141"/>
        <end position="196"/>
    </location>
</feature>
<dbReference type="GO" id="GO:0005737">
    <property type="term" value="C:cytoplasm"/>
    <property type="evidence" value="ECO:0007669"/>
    <property type="project" value="TreeGrafter"/>
</dbReference>
<dbReference type="EMBL" id="JADAKE010000017">
    <property type="protein sequence ID" value="MBF8808371.1"/>
    <property type="molecule type" value="Genomic_DNA"/>
</dbReference>
<dbReference type="NCBIfam" id="TIGR00257">
    <property type="entry name" value="IMPACT_YIGZ"/>
    <property type="match status" value="1"/>
</dbReference>
<evidence type="ECO:0000313" key="4">
    <source>
        <dbReference type="EMBL" id="MBF8808371.1"/>
    </source>
</evidence>
<dbReference type="GO" id="GO:0006446">
    <property type="term" value="P:regulation of translational initiation"/>
    <property type="evidence" value="ECO:0007669"/>
    <property type="project" value="TreeGrafter"/>
</dbReference>
<organism evidence="4 5">
    <name type="scientific">Enterococcus lacertideformus</name>
    <dbReference type="NCBI Taxonomy" id="2771493"/>
    <lineage>
        <taxon>Bacteria</taxon>
        <taxon>Bacillati</taxon>
        <taxon>Bacillota</taxon>
        <taxon>Bacilli</taxon>
        <taxon>Lactobacillales</taxon>
        <taxon>Enterococcaceae</taxon>
        <taxon>Enterococcus</taxon>
    </lineage>
</organism>
<proteinExistence type="inferred from homology"/>
<dbReference type="PANTHER" id="PTHR16301:SF20">
    <property type="entry name" value="IMPACT FAMILY MEMBER YIGZ"/>
    <property type="match status" value="1"/>
</dbReference>
<evidence type="ECO:0000313" key="5">
    <source>
        <dbReference type="Proteomes" id="UP000637757"/>
    </source>
</evidence>
<dbReference type="Gene3D" id="3.30.70.240">
    <property type="match status" value="1"/>
</dbReference>
<dbReference type="Proteomes" id="UP000637757">
    <property type="component" value="Unassembled WGS sequence"/>
</dbReference>
<dbReference type="SUPFAM" id="SSF54980">
    <property type="entry name" value="EF-G C-terminal domain-like"/>
    <property type="match status" value="1"/>
</dbReference>
<dbReference type="Pfam" id="PF01205">
    <property type="entry name" value="Impact_N"/>
    <property type="match status" value="1"/>
</dbReference>
<name>A0A931AW52_9ENTE</name>
<protein>
    <submittedName>
        <fullName evidence="4">YigZ family protein</fullName>
    </submittedName>
</protein>
<feature type="domain" description="Impact N-terminal" evidence="2">
    <location>
        <begin position="20"/>
        <end position="124"/>
    </location>
</feature>
<gene>
    <name evidence="4" type="ORF">IC227_08790</name>
</gene>
<dbReference type="InterPro" id="IPR035647">
    <property type="entry name" value="EFG_III/V"/>
</dbReference>
<dbReference type="SUPFAM" id="SSF54211">
    <property type="entry name" value="Ribosomal protein S5 domain 2-like"/>
    <property type="match status" value="1"/>
</dbReference>
<dbReference type="InterPro" id="IPR015269">
    <property type="entry name" value="UPF0029_Impact_C"/>
</dbReference>
<sequence>MTLSSYRTIKENGQGEIEIKKSRFLCSMKRIKTEEEAKTFIQSIKKAHWKANHNCSAFVLGKQNEIQRTSDEGEPSGTAGIPMLEVLKKNELMNVVAVVTRYFGGTKLGTGGLIRAYTHAVSRTLHEIGIVEGTLQQEIAVHIAYPQLGKLENLLALQQISIKDTVYTDRVTVTCLIHEKEVTLFKYSVVELLNGQVSFTEGSVSYHEQLIKDSP</sequence>
<dbReference type="PROSITE" id="PS00910">
    <property type="entry name" value="UPF0029"/>
    <property type="match status" value="1"/>
</dbReference>
<comment type="similarity">
    <text evidence="1">Belongs to the IMPACT family.</text>
</comment>